<name>A0AAN8J8E3_PATCE</name>
<evidence type="ECO:0000313" key="2">
    <source>
        <dbReference type="EMBL" id="KAK6170494.1"/>
    </source>
</evidence>
<dbReference type="EMBL" id="JAZGQO010000014">
    <property type="protein sequence ID" value="KAK6170494.1"/>
    <property type="molecule type" value="Genomic_DNA"/>
</dbReference>
<organism evidence="2 3">
    <name type="scientific">Patella caerulea</name>
    <name type="common">Rayed Mediterranean limpet</name>
    <dbReference type="NCBI Taxonomy" id="87958"/>
    <lineage>
        <taxon>Eukaryota</taxon>
        <taxon>Metazoa</taxon>
        <taxon>Spiralia</taxon>
        <taxon>Lophotrochozoa</taxon>
        <taxon>Mollusca</taxon>
        <taxon>Gastropoda</taxon>
        <taxon>Patellogastropoda</taxon>
        <taxon>Patelloidea</taxon>
        <taxon>Patellidae</taxon>
        <taxon>Patella</taxon>
    </lineage>
</organism>
<gene>
    <name evidence="2" type="ORF">SNE40_018875</name>
</gene>
<feature type="compositionally biased region" description="Basic and acidic residues" evidence="1">
    <location>
        <begin position="145"/>
        <end position="157"/>
    </location>
</feature>
<protein>
    <submittedName>
        <fullName evidence="2">Uncharacterized protein</fullName>
    </submittedName>
</protein>
<reference evidence="2 3" key="1">
    <citation type="submission" date="2024-01" db="EMBL/GenBank/DDBJ databases">
        <title>The genome of the rayed Mediterranean limpet Patella caerulea (Linnaeus, 1758).</title>
        <authorList>
            <person name="Anh-Thu Weber A."/>
            <person name="Halstead-Nussloch G."/>
        </authorList>
    </citation>
    <scope>NUCLEOTIDE SEQUENCE [LARGE SCALE GENOMIC DNA]</scope>
    <source>
        <strain evidence="2">AATW-2023a</strain>
        <tissue evidence="2">Whole specimen</tissue>
    </source>
</reference>
<comment type="caution">
    <text evidence="2">The sequence shown here is derived from an EMBL/GenBank/DDBJ whole genome shotgun (WGS) entry which is preliminary data.</text>
</comment>
<feature type="region of interest" description="Disordered" evidence="1">
    <location>
        <begin position="145"/>
        <end position="176"/>
    </location>
</feature>
<proteinExistence type="predicted"/>
<evidence type="ECO:0000313" key="3">
    <source>
        <dbReference type="Proteomes" id="UP001347796"/>
    </source>
</evidence>
<evidence type="ECO:0000256" key="1">
    <source>
        <dbReference type="SAM" id="MobiDB-lite"/>
    </source>
</evidence>
<sequence length="284" mass="33174">MYKEGVRSVSTESFFVRGDSNNNYESAFLNVRQYHDDRKVTNHYHITIKGDVANFQSGDHNSLNKQKHGSTKRDKLNKNKELQRLKRITKEQSGQIADLKDDLHATHERVGVLEENTANDTMELQEKEKQIDRLEERIHTLEVQEKDSRKRENEIQSHSRTLWAKSHKKHTKGTKKDLNRASLDICQPKEHPNKQFVTVQVTHLSTWNSKTGKPGKYINIRRNLKIGELEKKLKEGPGEPDIFITNIYRPEEKVFVGWCFGEGKDKTIKDYNVKDSDILLYLYT</sequence>
<dbReference type="Proteomes" id="UP001347796">
    <property type="component" value="Unassembled WGS sequence"/>
</dbReference>
<accession>A0AAN8J8E3</accession>
<dbReference type="AlphaFoldDB" id="A0AAN8J8E3"/>
<keyword evidence="3" id="KW-1185">Reference proteome</keyword>